<evidence type="ECO:0000313" key="4">
    <source>
        <dbReference type="Proteomes" id="UP000313849"/>
    </source>
</evidence>
<dbReference type="AlphaFoldDB" id="A0A5C5BD91"/>
<gene>
    <name evidence="3" type="ORF">FH969_03875</name>
</gene>
<evidence type="ECO:0000256" key="1">
    <source>
        <dbReference type="SAM" id="MobiDB-lite"/>
    </source>
</evidence>
<proteinExistence type="predicted"/>
<dbReference type="OrthoDB" id="5178481at2"/>
<accession>A0A5C5BD91</accession>
<evidence type="ECO:0000313" key="3">
    <source>
        <dbReference type="EMBL" id="TNU76376.1"/>
    </source>
</evidence>
<evidence type="ECO:0000256" key="2">
    <source>
        <dbReference type="SAM" id="SignalP"/>
    </source>
</evidence>
<feature type="region of interest" description="Disordered" evidence="1">
    <location>
        <begin position="33"/>
        <end position="67"/>
    </location>
</feature>
<feature type="compositionally biased region" description="Gly residues" evidence="1">
    <location>
        <begin position="52"/>
        <end position="63"/>
    </location>
</feature>
<organism evidence="3 4">
    <name type="scientific">Miniimonas arenae</name>
    <dbReference type="NCBI Taxonomy" id="676201"/>
    <lineage>
        <taxon>Bacteria</taxon>
        <taxon>Bacillati</taxon>
        <taxon>Actinomycetota</taxon>
        <taxon>Actinomycetes</taxon>
        <taxon>Micrococcales</taxon>
        <taxon>Beutenbergiaceae</taxon>
        <taxon>Miniimonas</taxon>
    </lineage>
</organism>
<feature type="signal peptide" evidence="2">
    <location>
        <begin position="1"/>
        <end position="24"/>
    </location>
</feature>
<dbReference type="PROSITE" id="PS51257">
    <property type="entry name" value="PROKAR_LIPOPROTEIN"/>
    <property type="match status" value="1"/>
</dbReference>
<dbReference type="Proteomes" id="UP000313849">
    <property type="component" value="Unassembled WGS sequence"/>
</dbReference>
<dbReference type="RefSeq" id="WP_139986200.1">
    <property type="nucleotide sequence ID" value="NZ_VENP01000008.1"/>
</dbReference>
<reference evidence="3 4" key="1">
    <citation type="submission" date="2019-06" db="EMBL/GenBank/DDBJ databases">
        <title>Draft genome sequence of Miniimonas arenae KCTC 19750T isolated from sea sand.</title>
        <authorList>
            <person name="Park S.-J."/>
        </authorList>
    </citation>
    <scope>NUCLEOTIDE SEQUENCE [LARGE SCALE GENOMIC DNA]</scope>
    <source>
        <strain evidence="3 4">KCTC 19750</strain>
    </source>
</reference>
<protein>
    <recommendedName>
        <fullName evidence="5">DUF3558 domain-containing protein</fullName>
    </recommendedName>
</protein>
<keyword evidence="4" id="KW-1185">Reference proteome</keyword>
<name>A0A5C5BD91_9MICO</name>
<comment type="caution">
    <text evidence="3">The sequence shown here is derived from an EMBL/GenBank/DDBJ whole genome shotgun (WGS) entry which is preliminary data.</text>
</comment>
<evidence type="ECO:0008006" key="5">
    <source>
        <dbReference type="Google" id="ProtNLM"/>
    </source>
</evidence>
<feature type="chain" id="PRO_5038731485" description="DUF3558 domain-containing protein" evidence="2">
    <location>
        <begin position="25"/>
        <end position="334"/>
    </location>
</feature>
<dbReference type="EMBL" id="VENP01000008">
    <property type="protein sequence ID" value="TNU76376.1"/>
    <property type="molecule type" value="Genomic_DNA"/>
</dbReference>
<sequence length="334" mass="34189">MSTRRVNRSVTRALGPLLAVVLLAGCTAPGTGGAGASQGASAEPTDVTAAAGSGGSTGAGGTDPGVTDPGVTVYTAATTLLQRDGADPVACLGGVLESYPPQCSGPVVIGLDWDDVADAEHASGVTWGTGWVVGTYDGDRDTFTLTRPVAPDAPDGLELTDIALPALAPLCDDPWRGGDESAVALVDGPDGPDLPPAAHDAANLLHERATALLGYVETYVSDGVSEFNVLLTEDSDVEAAHRSLREVWPGWLCVGSADSPSSSEAQLASDALAEHAEELRLLGWGPDQVSGTFRVSVLVDEPELRPRLVAVLAPWYPADRVELEAALRPLPAGS</sequence>
<keyword evidence="2" id="KW-0732">Signal</keyword>